<dbReference type="PANTHER" id="PTHR48111:SF4">
    <property type="entry name" value="DNA-BINDING DUAL TRANSCRIPTIONAL REGULATOR OMPR"/>
    <property type="match status" value="1"/>
</dbReference>
<keyword evidence="2" id="KW-0805">Transcription regulation</keyword>
<dbReference type="GO" id="GO:0005829">
    <property type="term" value="C:cytosol"/>
    <property type="evidence" value="ECO:0007669"/>
    <property type="project" value="TreeGrafter"/>
</dbReference>
<evidence type="ECO:0000256" key="4">
    <source>
        <dbReference type="ARBA" id="ARBA00023163"/>
    </source>
</evidence>
<dbReference type="RefSeq" id="WP_285759923.1">
    <property type="nucleotide sequence ID" value="NZ_BSQG01000004.1"/>
</dbReference>
<dbReference type="Proteomes" id="UP001165092">
    <property type="component" value="Unassembled WGS sequence"/>
</dbReference>
<keyword evidence="1" id="KW-0597">Phosphoprotein</keyword>
<dbReference type="AlphaFoldDB" id="A0A9W6P6N7"/>
<gene>
    <name evidence="7" type="ORF">Nans01_27960</name>
</gene>
<dbReference type="GO" id="GO:0006355">
    <property type="term" value="P:regulation of DNA-templated transcription"/>
    <property type="evidence" value="ECO:0007669"/>
    <property type="project" value="InterPro"/>
</dbReference>
<proteinExistence type="predicted"/>
<accession>A0A9W6P6N7</accession>
<dbReference type="Gene3D" id="1.10.10.10">
    <property type="entry name" value="Winged helix-like DNA-binding domain superfamily/Winged helix DNA-binding domain"/>
    <property type="match status" value="1"/>
</dbReference>
<evidence type="ECO:0000259" key="6">
    <source>
        <dbReference type="PROSITE" id="PS51755"/>
    </source>
</evidence>
<dbReference type="SMART" id="SM00862">
    <property type="entry name" value="Trans_reg_C"/>
    <property type="match status" value="1"/>
</dbReference>
<keyword evidence="8" id="KW-1185">Reference proteome</keyword>
<dbReference type="Pfam" id="PF00486">
    <property type="entry name" value="Trans_reg_C"/>
    <property type="match status" value="1"/>
</dbReference>
<dbReference type="InterPro" id="IPR039420">
    <property type="entry name" value="WalR-like"/>
</dbReference>
<protein>
    <recommendedName>
        <fullName evidence="6">OmpR/PhoB-type domain-containing protein</fullName>
    </recommendedName>
</protein>
<feature type="domain" description="OmpR/PhoB-type" evidence="6">
    <location>
        <begin position="64"/>
        <end position="165"/>
    </location>
</feature>
<evidence type="ECO:0000256" key="2">
    <source>
        <dbReference type="ARBA" id="ARBA00023015"/>
    </source>
</evidence>
<evidence type="ECO:0000313" key="8">
    <source>
        <dbReference type="Proteomes" id="UP001165092"/>
    </source>
</evidence>
<dbReference type="EMBL" id="BSQG01000004">
    <property type="protein sequence ID" value="GLU48445.1"/>
    <property type="molecule type" value="Genomic_DNA"/>
</dbReference>
<dbReference type="PROSITE" id="PS51755">
    <property type="entry name" value="OMPR_PHOB"/>
    <property type="match status" value="1"/>
</dbReference>
<evidence type="ECO:0000256" key="1">
    <source>
        <dbReference type="ARBA" id="ARBA00022553"/>
    </source>
</evidence>
<keyword evidence="4" id="KW-0804">Transcription</keyword>
<feature type="DNA-binding region" description="OmpR/PhoB-type" evidence="5">
    <location>
        <begin position="64"/>
        <end position="165"/>
    </location>
</feature>
<dbReference type="GO" id="GO:0032993">
    <property type="term" value="C:protein-DNA complex"/>
    <property type="evidence" value="ECO:0007669"/>
    <property type="project" value="TreeGrafter"/>
</dbReference>
<dbReference type="CDD" id="cd00383">
    <property type="entry name" value="trans_reg_C"/>
    <property type="match status" value="1"/>
</dbReference>
<evidence type="ECO:0000256" key="5">
    <source>
        <dbReference type="PROSITE-ProRule" id="PRU01091"/>
    </source>
</evidence>
<keyword evidence="3 5" id="KW-0238">DNA-binding</keyword>
<dbReference type="InterPro" id="IPR016032">
    <property type="entry name" value="Sig_transdc_resp-reg_C-effctor"/>
</dbReference>
<organism evidence="7 8">
    <name type="scientific">Nocardiopsis ansamitocini</name>
    <dbReference type="NCBI Taxonomy" id="1670832"/>
    <lineage>
        <taxon>Bacteria</taxon>
        <taxon>Bacillati</taxon>
        <taxon>Actinomycetota</taxon>
        <taxon>Actinomycetes</taxon>
        <taxon>Streptosporangiales</taxon>
        <taxon>Nocardiopsidaceae</taxon>
        <taxon>Nocardiopsis</taxon>
    </lineage>
</organism>
<comment type="caution">
    <text evidence="7">The sequence shown here is derived from an EMBL/GenBank/DDBJ whole genome shotgun (WGS) entry which is preliminary data.</text>
</comment>
<dbReference type="PANTHER" id="PTHR48111">
    <property type="entry name" value="REGULATOR OF RPOS"/>
    <property type="match status" value="1"/>
</dbReference>
<sequence>MSHQLTVTERATHQWPHSALLRDLTPGERAAIPLPAHIDSDAMLGVVPLDDGAVMVVVGHVVTPPGPTCGDDLVLDRRTRSVRLGGRDVELSFQEFELLAHLRAAPHRVFTRTELLDQVWPGHRANPRAEGTRTVDVHMHRLRRKLPAVAAHLVTVRRVGYAYRPTT</sequence>
<name>A0A9W6P6N7_9ACTN</name>
<dbReference type="GO" id="GO:0000976">
    <property type="term" value="F:transcription cis-regulatory region binding"/>
    <property type="evidence" value="ECO:0007669"/>
    <property type="project" value="TreeGrafter"/>
</dbReference>
<dbReference type="GO" id="GO:0000156">
    <property type="term" value="F:phosphorelay response regulator activity"/>
    <property type="evidence" value="ECO:0007669"/>
    <property type="project" value="TreeGrafter"/>
</dbReference>
<dbReference type="InterPro" id="IPR001867">
    <property type="entry name" value="OmpR/PhoB-type_DNA-bd"/>
</dbReference>
<evidence type="ECO:0000256" key="3">
    <source>
        <dbReference type="ARBA" id="ARBA00023125"/>
    </source>
</evidence>
<reference evidence="7" key="1">
    <citation type="submission" date="2023-02" db="EMBL/GenBank/DDBJ databases">
        <title>Nocardiopsis ansamitocini NBRC 112285.</title>
        <authorList>
            <person name="Ichikawa N."/>
            <person name="Sato H."/>
            <person name="Tonouchi N."/>
        </authorList>
    </citation>
    <scope>NUCLEOTIDE SEQUENCE</scope>
    <source>
        <strain evidence="7">NBRC 112285</strain>
    </source>
</reference>
<evidence type="ECO:0000313" key="7">
    <source>
        <dbReference type="EMBL" id="GLU48445.1"/>
    </source>
</evidence>
<dbReference type="SUPFAM" id="SSF46894">
    <property type="entry name" value="C-terminal effector domain of the bipartite response regulators"/>
    <property type="match status" value="1"/>
</dbReference>
<dbReference type="InterPro" id="IPR036388">
    <property type="entry name" value="WH-like_DNA-bd_sf"/>
</dbReference>